<dbReference type="AlphaFoldDB" id="A0A1Y2IRV2"/>
<dbReference type="Proteomes" id="UP000193067">
    <property type="component" value="Unassembled WGS sequence"/>
</dbReference>
<keyword evidence="2" id="KW-1185">Reference proteome</keyword>
<evidence type="ECO:0008006" key="3">
    <source>
        <dbReference type="Google" id="ProtNLM"/>
    </source>
</evidence>
<evidence type="ECO:0000313" key="1">
    <source>
        <dbReference type="EMBL" id="OSD03856.1"/>
    </source>
</evidence>
<reference evidence="1 2" key="1">
    <citation type="journal article" date="2015" name="Biotechnol. Biofuels">
        <title>Enhanced degradation of softwood versus hardwood by the white-rot fungus Pycnoporus coccineus.</title>
        <authorList>
            <person name="Couturier M."/>
            <person name="Navarro D."/>
            <person name="Chevret D."/>
            <person name="Henrissat B."/>
            <person name="Piumi F."/>
            <person name="Ruiz-Duenas F.J."/>
            <person name="Martinez A.T."/>
            <person name="Grigoriev I.V."/>
            <person name="Riley R."/>
            <person name="Lipzen A."/>
            <person name="Berrin J.G."/>
            <person name="Master E.R."/>
            <person name="Rosso M.N."/>
        </authorList>
    </citation>
    <scope>NUCLEOTIDE SEQUENCE [LARGE SCALE GENOMIC DNA]</scope>
    <source>
        <strain evidence="1 2">BRFM310</strain>
    </source>
</reference>
<dbReference type="EMBL" id="KZ084099">
    <property type="protein sequence ID" value="OSD03856.1"/>
    <property type="molecule type" value="Genomic_DNA"/>
</dbReference>
<sequence>MPPSRSSSRTSQRPHGLTCISNLELDELDEVDAIHAEGLSNDTTKPPLDPGSATSGFAEFCGSSHTIKNPIQESCGSLLLPPELWLRVFRQVAFTNPESLIPMAKASTKFQGVVEEALYWFPYLSTTRSAECFLATISDHPHRARMVRGLQLGCREDQTDEYISAITSTFPFLARLQTLEITGLGNMCISEKTAADLFRGVRYKLPSLRYIRGLPLYLSPRLMAWLGRVAYLEELHIYAYTDVPKSDARYDLETLAVAGEPDPSILRMLPNLRALSCTSTVLADIPTSGSLTSLCITGATRAVLDHAASLFGEQLLSLRVERRLGRYSGMAYPTNWSIWTKFRRLTFLDVHDSGKREAEIEGQAIKVENLPPSLETLIWGASWAMDCALTDSRPESWRRERLRAFAETVLVRASGVKAVVYRWRWSSGTRKKSYHCVLAGDGRFREALADPAVADEDVWADQR</sequence>
<dbReference type="OrthoDB" id="2753061at2759"/>
<proteinExistence type="predicted"/>
<accession>A0A1Y2IRV2</accession>
<name>A0A1Y2IRV2_TRAC3</name>
<dbReference type="SUPFAM" id="SSF52047">
    <property type="entry name" value="RNI-like"/>
    <property type="match status" value="1"/>
</dbReference>
<evidence type="ECO:0000313" key="2">
    <source>
        <dbReference type="Proteomes" id="UP000193067"/>
    </source>
</evidence>
<gene>
    <name evidence="1" type="ORF">PYCCODRAFT_206558</name>
</gene>
<protein>
    <recommendedName>
        <fullName evidence="3">F-box domain-containing protein</fullName>
    </recommendedName>
</protein>
<organism evidence="1 2">
    <name type="scientific">Trametes coccinea (strain BRFM310)</name>
    <name type="common">Pycnoporus coccineus</name>
    <dbReference type="NCBI Taxonomy" id="1353009"/>
    <lineage>
        <taxon>Eukaryota</taxon>
        <taxon>Fungi</taxon>
        <taxon>Dikarya</taxon>
        <taxon>Basidiomycota</taxon>
        <taxon>Agaricomycotina</taxon>
        <taxon>Agaricomycetes</taxon>
        <taxon>Polyporales</taxon>
        <taxon>Polyporaceae</taxon>
        <taxon>Trametes</taxon>
    </lineage>
</organism>